<dbReference type="OrthoDB" id="1683573at2"/>
<gene>
    <name evidence="1" type="ORF">M670_00959</name>
</gene>
<dbReference type="PATRIC" id="fig|1348973.3.peg.933"/>
<evidence type="ECO:0000313" key="1">
    <source>
        <dbReference type="EMBL" id="KEF39935.1"/>
    </source>
</evidence>
<dbReference type="EMBL" id="JJRY01000002">
    <property type="protein sequence ID" value="KEF39935.1"/>
    <property type="molecule type" value="Genomic_DNA"/>
</dbReference>
<proteinExistence type="predicted"/>
<dbReference type="RefSeq" id="WP_035193677.1">
    <property type="nucleotide sequence ID" value="NZ_JJRY01000002.1"/>
</dbReference>
<dbReference type="Pfam" id="PF14035">
    <property type="entry name" value="YlzJ"/>
    <property type="match status" value="1"/>
</dbReference>
<dbReference type="Proteomes" id="UP000027936">
    <property type="component" value="Unassembled WGS sequence"/>
</dbReference>
<dbReference type="AlphaFoldDB" id="A0A072P367"/>
<comment type="caution">
    <text evidence="1">The sequence shown here is derived from an EMBL/GenBank/DDBJ whole genome shotgun (WGS) entry which is preliminary data.</text>
</comment>
<protein>
    <submittedName>
        <fullName evidence="1">YlzJ-like protein</fullName>
    </submittedName>
</protein>
<sequence length="73" mass="8341">MIMYTTMPHELIFQENLDSYSKQSIINVNGLSLVVEPLSNEECRVVQVLSTNPYDFLNKAYSPGSIIMLKPQF</sequence>
<accession>A0A072P367</accession>
<reference evidence="1 2" key="1">
    <citation type="submission" date="2014-04" db="EMBL/GenBank/DDBJ databases">
        <title>Draft genome sequence of Bacillus azotoformans MEV2011, a (co-) denitrifying strain unable to grow in the presence of oxygen.</title>
        <authorList>
            <person name="Nielsen M."/>
            <person name="Schreiber L."/>
            <person name="Finster K."/>
            <person name="Schramm A."/>
        </authorList>
    </citation>
    <scope>NUCLEOTIDE SEQUENCE [LARGE SCALE GENOMIC DNA]</scope>
    <source>
        <strain evidence="1 2">MEV2011</strain>
    </source>
</reference>
<name>A0A072P367_SCHAZ</name>
<dbReference type="InterPro" id="IPR025619">
    <property type="entry name" value="YlzJ"/>
</dbReference>
<organism evidence="1 2">
    <name type="scientific">Schinkia azotoformans MEV2011</name>
    <dbReference type="NCBI Taxonomy" id="1348973"/>
    <lineage>
        <taxon>Bacteria</taxon>
        <taxon>Bacillati</taxon>
        <taxon>Bacillota</taxon>
        <taxon>Bacilli</taxon>
        <taxon>Bacillales</taxon>
        <taxon>Bacillaceae</taxon>
        <taxon>Calidifontibacillus/Schinkia group</taxon>
        <taxon>Schinkia</taxon>
    </lineage>
</organism>
<evidence type="ECO:0000313" key="2">
    <source>
        <dbReference type="Proteomes" id="UP000027936"/>
    </source>
</evidence>